<dbReference type="OrthoDB" id="9783154at2"/>
<dbReference type="Gene3D" id="3.30.1120.10">
    <property type="match status" value="1"/>
</dbReference>
<accession>A0A518APF7</accession>
<evidence type="ECO:0000256" key="6">
    <source>
        <dbReference type="SAM" id="Phobius"/>
    </source>
</evidence>
<evidence type="ECO:0000313" key="8">
    <source>
        <dbReference type="EMBL" id="QDU56591.1"/>
    </source>
</evidence>
<dbReference type="PANTHER" id="PTHR42693:SF33">
    <property type="entry name" value="ARYLSULFATASE"/>
    <property type="match status" value="1"/>
</dbReference>
<dbReference type="AlphaFoldDB" id="A0A518APF7"/>
<evidence type="ECO:0000256" key="5">
    <source>
        <dbReference type="SAM" id="MobiDB-lite"/>
    </source>
</evidence>
<feature type="compositionally biased region" description="Polar residues" evidence="5">
    <location>
        <begin position="557"/>
        <end position="578"/>
    </location>
</feature>
<keyword evidence="3 8" id="KW-0378">Hydrolase</keyword>
<dbReference type="InterPro" id="IPR024607">
    <property type="entry name" value="Sulfatase_CS"/>
</dbReference>
<gene>
    <name evidence="8" type="primary">atsA_19</name>
    <name evidence="8" type="ORF">Pan181_28010</name>
</gene>
<dbReference type="KEGG" id="amuc:Pan181_28010"/>
<keyword evidence="6" id="KW-1133">Transmembrane helix</keyword>
<dbReference type="Gene3D" id="3.40.720.10">
    <property type="entry name" value="Alkaline Phosphatase, subunit A"/>
    <property type="match status" value="1"/>
</dbReference>
<dbReference type="InterPro" id="IPR017850">
    <property type="entry name" value="Alkaline_phosphatase_core_sf"/>
</dbReference>
<comment type="similarity">
    <text evidence="1">Belongs to the sulfatase family.</text>
</comment>
<dbReference type="Proteomes" id="UP000315750">
    <property type="component" value="Chromosome"/>
</dbReference>
<feature type="transmembrane region" description="Helical" evidence="6">
    <location>
        <begin position="21"/>
        <end position="40"/>
    </location>
</feature>
<dbReference type="GO" id="GO:0004065">
    <property type="term" value="F:arylsulfatase activity"/>
    <property type="evidence" value="ECO:0007669"/>
    <property type="project" value="UniProtKB-EC"/>
</dbReference>
<keyword evidence="4" id="KW-0106">Calcium</keyword>
<protein>
    <submittedName>
        <fullName evidence="8">Arylsulfatase</fullName>
        <ecNumber evidence="8">3.1.6.1</ecNumber>
    </submittedName>
</protein>
<keyword evidence="9" id="KW-1185">Reference proteome</keyword>
<dbReference type="InterPro" id="IPR050738">
    <property type="entry name" value="Sulfatase"/>
</dbReference>
<reference evidence="8 9" key="1">
    <citation type="submission" date="2019-02" db="EMBL/GenBank/DDBJ databases">
        <title>Deep-cultivation of Planctomycetes and their phenomic and genomic characterization uncovers novel biology.</title>
        <authorList>
            <person name="Wiegand S."/>
            <person name="Jogler M."/>
            <person name="Boedeker C."/>
            <person name="Pinto D."/>
            <person name="Vollmers J."/>
            <person name="Rivas-Marin E."/>
            <person name="Kohn T."/>
            <person name="Peeters S.H."/>
            <person name="Heuer A."/>
            <person name="Rast P."/>
            <person name="Oberbeckmann S."/>
            <person name="Bunk B."/>
            <person name="Jeske O."/>
            <person name="Meyerdierks A."/>
            <person name="Storesund J.E."/>
            <person name="Kallscheuer N."/>
            <person name="Luecker S."/>
            <person name="Lage O.M."/>
            <person name="Pohl T."/>
            <person name="Merkel B.J."/>
            <person name="Hornburger P."/>
            <person name="Mueller R.-W."/>
            <person name="Bruemmer F."/>
            <person name="Labrenz M."/>
            <person name="Spormann A.M."/>
            <person name="Op den Camp H."/>
            <person name="Overmann J."/>
            <person name="Amann R."/>
            <person name="Jetten M.S.M."/>
            <person name="Mascher T."/>
            <person name="Medema M.H."/>
            <person name="Devos D.P."/>
            <person name="Kaster A.-K."/>
            <person name="Ovreas L."/>
            <person name="Rohde M."/>
            <person name="Galperin M.Y."/>
            <person name="Jogler C."/>
        </authorList>
    </citation>
    <scope>NUCLEOTIDE SEQUENCE [LARGE SCALE GENOMIC DNA]</scope>
    <source>
        <strain evidence="8 9">Pan181</strain>
    </source>
</reference>
<dbReference type="EMBL" id="CP036278">
    <property type="protein sequence ID" value="QDU56591.1"/>
    <property type="molecule type" value="Genomic_DNA"/>
</dbReference>
<evidence type="ECO:0000256" key="1">
    <source>
        <dbReference type="ARBA" id="ARBA00008779"/>
    </source>
</evidence>
<keyword evidence="6" id="KW-0812">Transmembrane</keyword>
<dbReference type="SUPFAM" id="SSF53649">
    <property type="entry name" value="Alkaline phosphatase-like"/>
    <property type="match status" value="1"/>
</dbReference>
<dbReference type="PROSITE" id="PS00523">
    <property type="entry name" value="SULFATASE_1"/>
    <property type="match status" value="1"/>
</dbReference>
<proteinExistence type="inferred from homology"/>
<evidence type="ECO:0000259" key="7">
    <source>
        <dbReference type="Pfam" id="PF00884"/>
    </source>
</evidence>
<evidence type="ECO:0000256" key="2">
    <source>
        <dbReference type="ARBA" id="ARBA00022723"/>
    </source>
</evidence>
<keyword evidence="2" id="KW-0479">Metal-binding</keyword>
<feature type="region of interest" description="Disordered" evidence="5">
    <location>
        <begin position="557"/>
        <end position="584"/>
    </location>
</feature>
<dbReference type="InterPro" id="IPR000917">
    <property type="entry name" value="Sulfatase_N"/>
</dbReference>
<dbReference type="EC" id="3.1.6.1" evidence="8"/>
<dbReference type="PANTHER" id="PTHR42693">
    <property type="entry name" value="ARYLSULFATASE FAMILY MEMBER"/>
    <property type="match status" value="1"/>
</dbReference>
<evidence type="ECO:0000313" key="9">
    <source>
        <dbReference type="Proteomes" id="UP000315750"/>
    </source>
</evidence>
<evidence type="ECO:0000256" key="4">
    <source>
        <dbReference type="ARBA" id="ARBA00022837"/>
    </source>
</evidence>
<feature type="domain" description="Sulfatase N-terminal" evidence="7">
    <location>
        <begin position="48"/>
        <end position="412"/>
    </location>
</feature>
<organism evidence="8 9">
    <name type="scientific">Aeoliella mucimassa</name>
    <dbReference type="NCBI Taxonomy" id="2527972"/>
    <lineage>
        <taxon>Bacteria</taxon>
        <taxon>Pseudomonadati</taxon>
        <taxon>Planctomycetota</taxon>
        <taxon>Planctomycetia</taxon>
        <taxon>Pirellulales</taxon>
        <taxon>Lacipirellulaceae</taxon>
        <taxon>Aeoliella</taxon>
    </lineage>
</organism>
<evidence type="ECO:0000256" key="3">
    <source>
        <dbReference type="ARBA" id="ARBA00022801"/>
    </source>
</evidence>
<dbReference type="GO" id="GO:0046872">
    <property type="term" value="F:metal ion binding"/>
    <property type="evidence" value="ECO:0007669"/>
    <property type="project" value="UniProtKB-KW"/>
</dbReference>
<name>A0A518APF7_9BACT</name>
<keyword evidence="6" id="KW-0472">Membrane</keyword>
<dbReference type="Pfam" id="PF00884">
    <property type="entry name" value="Sulfatase"/>
    <property type="match status" value="1"/>
</dbReference>
<sequence>MTGNRVLLQSTFCYPRIRPSWFLLLSVTIAATYCTMLSLVQSGIASQPNVIVINIDDMGAGDFSAYGSQFSSTPNIDQLASQGTRFTQFYAGAPICSPSRAALFTGQYAARSGINSFLDSSTSNLNRDNVNHLSLEAPSMAATFQDAGYATGHFGKWHLGGGRDVGYETNPSASTNVAAPRIVEYGYDQAWTQFEGLANRIVNVVDYGGDAAGVSTRPSAYFNGLNQMSDNLGTGGGIDEIVYLEREFNANFMVDRAIDFLGTSKQANPDQSVFMNVWFDEVHTPHDPPPALKAKYDSLYPNLPEESRNYLAVLEATDTQVGRLIDYIDQQGLGEETLILVTADNGATATNVNNIGSAVPSLRGSKGDLFEGGFREPLIARWTGNVAANRVDSETVMWQTDLFPTLTSLTGVSQPAGVTFDGEDMSTALLGVASQTRTTPLFWNMNRANENRHVNPDPNGAGANGQEVLAIRSGDWKLLINARGTSPELYNLATDAGETTNLATQQAGMTEQLASQALAIRYSTPSRTLPDAVNAVVQLKAEDLASLGNGASIGSWSDSSTGDSFNGSVSQPTVNAQPTLVRLS</sequence>